<dbReference type="SUPFAM" id="SSF57997">
    <property type="entry name" value="Tropomyosin"/>
    <property type="match status" value="1"/>
</dbReference>
<dbReference type="PANTHER" id="PTHR32083">
    <property type="entry name" value="CILIA AND FLAGELLA-ASSOCIATED PROTEIN 58-RELATED"/>
    <property type="match status" value="1"/>
</dbReference>
<dbReference type="PANTHER" id="PTHR32083:SF0">
    <property type="entry name" value="CILIA AND FLAGELLA-ASSOCIATED PROTEIN 58"/>
    <property type="match status" value="1"/>
</dbReference>
<name>A0ABN9MJR3_9NEOB</name>
<dbReference type="EMBL" id="CAUEEQ010077819">
    <property type="protein sequence ID" value="CAJ0966865.1"/>
    <property type="molecule type" value="Genomic_DNA"/>
</dbReference>
<protein>
    <recommendedName>
        <fullName evidence="3">Cilia- and flagella-associated protein 58 central coiled coil domain-containing protein</fullName>
    </recommendedName>
</protein>
<feature type="coiled-coil region" evidence="2">
    <location>
        <begin position="130"/>
        <end position="157"/>
    </location>
</feature>
<feature type="domain" description="Cilia- and flagella-associated protein 58 central coiled coil" evidence="3">
    <location>
        <begin position="401"/>
        <end position="594"/>
    </location>
</feature>
<accession>A0ABN9MJR3</accession>
<keyword evidence="5" id="KW-1185">Reference proteome</keyword>
<feature type="coiled-coil region" evidence="2">
    <location>
        <begin position="183"/>
        <end position="595"/>
    </location>
</feature>
<evidence type="ECO:0000313" key="4">
    <source>
        <dbReference type="EMBL" id="CAJ0966865.1"/>
    </source>
</evidence>
<gene>
    <name evidence="4" type="ORF">RIMI_LOCUS21762988</name>
</gene>
<evidence type="ECO:0000259" key="3">
    <source>
        <dbReference type="Pfam" id="PF21771"/>
    </source>
</evidence>
<dbReference type="Proteomes" id="UP001176940">
    <property type="component" value="Unassembled WGS sequence"/>
</dbReference>
<dbReference type="InterPro" id="IPR049270">
    <property type="entry name" value="CFAP58_CC"/>
</dbReference>
<organism evidence="4 5">
    <name type="scientific">Ranitomeya imitator</name>
    <name type="common">mimic poison frog</name>
    <dbReference type="NCBI Taxonomy" id="111125"/>
    <lineage>
        <taxon>Eukaryota</taxon>
        <taxon>Metazoa</taxon>
        <taxon>Chordata</taxon>
        <taxon>Craniata</taxon>
        <taxon>Vertebrata</taxon>
        <taxon>Euteleostomi</taxon>
        <taxon>Amphibia</taxon>
        <taxon>Batrachia</taxon>
        <taxon>Anura</taxon>
        <taxon>Neobatrachia</taxon>
        <taxon>Hyloidea</taxon>
        <taxon>Dendrobatidae</taxon>
        <taxon>Dendrobatinae</taxon>
        <taxon>Ranitomeya</taxon>
    </lineage>
</organism>
<reference evidence="4" key="1">
    <citation type="submission" date="2023-07" db="EMBL/GenBank/DDBJ databases">
        <authorList>
            <person name="Stuckert A."/>
        </authorList>
    </citation>
    <scope>NUCLEOTIDE SEQUENCE</scope>
</reference>
<evidence type="ECO:0000256" key="1">
    <source>
        <dbReference type="ARBA" id="ARBA00023054"/>
    </source>
</evidence>
<keyword evidence="1 2" id="KW-0175">Coiled coil</keyword>
<comment type="caution">
    <text evidence="4">The sequence shown here is derived from an EMBL/GenBank/DDBJ whole genome shotgun (WGS) entry which is preliminary data.</text>
</comment>
<proteinExistence type="predicted"/>
<sequence>MAGNYKSQCALKLPVAGSRRHWTAEMTDKPEKSLMDENAFEALEKDFQEVLSELTGDKSLDKFRLEYEKLHAVLKKSYENEKRLMGKCRELNAEIVVNAAKVATALKLSQEDQTTIASLKKEIEKAWKMVDTAYEKEQRAKETIQSLKEEINNLTKLVEQGSGMSVGQEHRQGPNNISVSIVLNDLLNIKEELTKERDQLLAEVVKLRENLVQASNQQQETERLKEEAEQNIAQFQQEIQVRQNEASREARKKEKLEKDLRNVQTELDSKQTELRTLQQTLQKNKEELQKLEQQLKEHKILNERVGKELEQIQIRNGKLQQENEQHVLSNEQLTQENQQKQLELKSREDEIGQMRQEISKLSKVRESIQKKYRQMEEQKIEAEQQRETLKNQITGLERELESAKKQAELEKKAVDELIRERDVLNKNLLKAGNATQKQLNLVKLHEQSKKNLEEEIISYKEEAQKQRKIIYQLEKERDRYINEASELTQKVLQHMEDIKVREMQIFDYKKKIAEAETKLKQQQNLYEAVRSDRNLYSKNLIEAQDEITEMKRKLKIMNHQVDQLKEEITSKEAALVKVHLDHQRLEKEKEALKVRPRSL</sequence>
<evidence type="ECO:0000313" key="5">
    <source>
        <dbReference type="Proteomes" id="UP001176940"/>
    </source>
</evidence>
<dbReference type="Pfam" id="PF21771">
    <property type="entry name" value="CFAP58_CC"/>
    <property type="match status" value="1"/>
</dbReference>
<evidence type="ECO:0000256" key="2">
    <source>
        <dbReference type="SAM" id="Coils"/>
    </source>
</evidence>